<accession>A0A4Z2G434</accession>
<keyword evidence="2" id="KW-1185">Reference proteome</keyword>
<organism evidence="1 2">
    <name type="scientific">Liparis tanakae</name>
    <name type="common">Tanaka's snailfish</name>
    <dbReference type="NCBI Taxonomy" id="230148"/>
    <lineage>
        <taxon>Eukaryota</taxon>
        <taxon>Metazoa</taxon>
        <taxon>Chordata</taxon>
        <taxon>Craniata</taxon>
        <taxon>Vertebrata</taxon>
        <taxon>Euteleostomi</taxon>
        <taxon>Actinopterygii</taxon>
        <taxon>Neopterygii</taxon>
        <taxon>Teleostei</taxon>
        <taxon>Neoteleostei</taxon>
        <taxon>Acanthomorphata</taxon>
        <taxon>Eupercaria</taxon>
        <taxon>Perciformes</taxon>
        <taxon>Cottioidei</taxon>
        <taxon>Cottales</taxon>
        <taxon>Liparidae</taxon>
        <taxon>Liparis</taxon>
    </lineage>
</organism>
<name>A0A4Z2G434_9TELE</name>
<dbReference type="Proteomes" id="UP000314294">
    <property type="component" value="Unassembled WGS sequence"/>
</dbReference>
<protein>
    <submittedName>
        <fullName evidence="1">Uncharacterized protein</fullName>
    </submittedName>
</protein>
<dbReference type="EMBL" id="SRLO01000701">
    <property type="protein sequence ID" value="TNN48337.1"/>
    <property type="molecule type" value="Genomic_DNA"/>
</dbReference>
<sequence length="115" mass="12955">MGWIKDGTKEREVKGVKGVLTSDRFLMKETRPSGPFQTERCGNMLTSWSVWLGSARGQILTRYVQSECADAVMKRVIAGQSVEGKRSSRCWFEDWRKHVVVLRKIGPGLVSRPAA</sequence>
<proteinExistence type="predicted"/>
<evidence type="ECO:0000313" key="2">
    <source>
        <dbReference type="Proteomes" id="UP000314294"/>
    </source>
</evidence>
<gene>
    <name evidence="1" type="ORF">EYF80_041455</name>
</gene>
<evidence type="ECO:0000313" key="1">
    <source>
        <dbReference type="EMBL" id="TNN48337.1"/>
    </source>
</evidence>
<reference evidence="1 2" key="1">
    <citation type="submission" date="2019-03" db="EMBL/GenBank/DDBJ databases">
        <title>First draft genome of Liparis tanakae, snailfish: a comprehensive survey of snailfish specific genes.</title>
        <authorList>
            <person name="Kim W."/>
            <person name="Song I."/>
            <person name="Jeong J.-H."/>
            <person name="Kim D."/>
            <person name="Kim S."/>
            <person name="Ryu S."/>
            <person name="Song J.Y."/>
            <person name="Lee S.K."/>
        </authorList>
    </citation>
    <scope>NUCLEOTIDE SEQUENCE [LARGE SCALE GENOMIC DNA]</scope>
    <source>
        <tissue evidence="1">Muscle</tissue>
    </source>
</reference>
<comment type="caution">
    <text evidence="1">The sequence shown here is derived from an EMBL/GenBank/DDBJ whole genome shotgun (WGS) entry which is preliminary data.</text>
</comment>
<dbReference type="AlphaFoldDB" id="A0A4Z2G434"/>